<feature type="chain" id="PRO_5040890154" evidence="1">
    <location>
        <begin position="19"/>
        <end position="145"/>
    </location>
</feature>
<keyword evidence="1" id="KW-0732">Signal</keyword>
<keyword evidence="4" id="KW-1185">Reference proteome</keyword>
<dbReference type="SUPFAM" id="SSF51182">
    <property type="entry name" value="RmlC-like cupins"/>
    <property type="match status" value="1"/>
</dbReference>
<dbReference type="InterPro" id="IPR014710">
    <property type="entry name" value="RmlC-like_jellyroll"/>
</dbReference>
<dbReference type="PANTHER" id="PTHR38599">
    <property type="entry name" value="CUPIN DOMAIN PROTEIN (AFU_ORTHOLOGUE AFUA_3G13620)"/>
    <property type="match status" value="1"/>
</dbReference>
<dbReference type="Proteomes" id="UP000600101">
    <property type="component" value="Unassembled WGS sequence"/>
</dbReference>
<evidence type="ECO:0000256" key="1">
    <source>
        <dbReference type="SAM" id="SignalP"/>
    </source>
</evidence>
<dbReference type="EMBL" id="JACOMF010000011">
    <property type="protein sequence ID" value="MBC4016000.1"/>
    <property type="molecule type" value="Genomic_DNA"/>
</dbReference>
<dbReference type="Gene3D" id="2.60.120.10">
    <property type="entry name" value="Jelly Rolls"/>
    <property type="match status" value="1"/>
</dbReference>
<proteinExistence type="predicted"/>
<gene>
    <name evidence="3" type="ORF">H7965_11765</name>
</gene>
<dbReference type="PANTHER" id="PTHR38599:SF1">
    <property type="entry name" value="CUPIN DOMAIN PROTEIN (AFU_ORTHOLOGUE AFUA_3G13620)"/>
    <property type="match status" value="1"/>
</dbReference>
<feature type="domain" description="Cupin type-2" evidence="2">
    <location>
        <begin position="60"/>
        <end position="127"/>
    </location>
</feature>
<evidence type="ECO:0000313" key="3">
    <source>
        <dbReference type="EMBL" id="MBC4016000.1"/>
    </source>
</evidence>
<protein>
    <submittedName>
        <fullName evidence="3">Cupin domain-containing protein</fullName>
    </submittedName>
</protein>
<dbReference type="RefSeq" id="WP_186770770.1">
    <property type="nucleotide sequence ID" value="NZ_JACOMF010000011.1"/>
</dbReference>
<evidence type="ECO:0000259" key="2">
    <source>
        <dbReference type="Pfam" id="PF07883"/>
    </source>
</evidence>
<dbReference type="InterPro" id="IPR013096">
    <property type="entry name" value="Cupin_2"/>
</dbReference>
<evidence type="ECO:0000313" key="4">
    <source>
        <dbReference type="Proteomes" id="UP000600101"/>
    </source>
</evidence>
<dbReference type="Pfam" id="PF07883">
    <property type="entry name" value="Cupin_2"/>
    <property type="match status" value="1"/>
</dbReference>
<sequence length="145" mass="15213">MKKILLACALGLAGPAIAQQAPNPHAGHGIPAPTASFKAVVLLETPLQGTEHRIYRLYTIDLGPGGATPRHMHPGDEIALVTEGAVTLEMQGEEPRTFQAGQTFHPRPMTPHVARNASSTAPAKLTVSSITEAGKPSTIMVPLTN</sequence>
<organism evidence="3 4">
    <name type="scientific">Siccirubricoccus deserti</name>
    <dbReference type="NCBI Taxonomy" id="2013562"/>
    <lineage>
        <taxon>Bacteria</taxon>
        <taxon>Pseudomonadati</taxon>
        <taxon>Pseudomonadota</taxon>
        <taxon>Alphaproteobacteria</taxon>
        <taxon>Acetobacterales</taxon>
        <taxon>Roseomonadaceae</taxon>
        <taxon>Siccirubricoccus</taxon>
    </lineage>
</organism>
<accession>A0A9X0UH87</accession>
<reference evidence="3" key="1">
    <citation type="submission" date="2020-08" db="EMBL/GenBank/DDBJ databases">
        <authorList>
            <person name="Hu Y."/>
            <person name="Nguyen S.V."/>
            <person name="Li F."/>
            <person name="Fanning S."/>
        </authorList>
    </citation>
    <scope>NUCLEOTIDE SEQUENCE</scope>
    <source>
        <strain evidence="3">SYSU D8009</strain>
    </source>
</reference>
<dbReference type="AlphaFoldDB" id="A0A9X0UH87"/>
<name>A0A9X0UH87_9PROT</name>
<dbReference type="InterPro" id="IPR011051">
    <property type="entry name" value="RmlC_Cupin_sf"/>
</dbReference>
<feature type="signal peptide" evidence="1">
    <location>
        <begin position="1"/>
        <end position="18"/>
    </location>
</feature>
<comment type="caution">
    <text evidence="3">The sequence shown here is derived from an EMBL/GenBank/DDBJ whole genome shotgun (WGS) entry which is preliminary data.</text>
</comment>